<keyword evidence="1" id="KW-0805">Transcription regulation</keyword>
<reference evidence="5" key="1">
    <citation type="submission" date="2022-07" db="EMBL/GenBank/DDBJ databases">
        <title>Taxonomy of Aspergillus series Nigri: significant species reduction supported by multi-species coalescent approaches.</title>
        <authorList>
            <person name="Bian C."/>
            <person name="Kusuya Y."/>
            <person name="Sklenar F."/>
            <person name="D'hooge E."/>
            <person name="Yaguchi T."/>
            <person name="Takahashi H."/>
            <person name="Hubka V."/>
        </authorList>
    </citation>
    <scope>NUCLEOTIDE SEQUENCE</scope>
    <source>
        <strain evidence="5">IFM 56815</strain>
    </source>
</reference>
<evidence type="ECO:0008006" key="7">
    <source>
        <dbReference type="Google" id="ProtNLM"/>
    </source>
</evidence>
<protein>
    <recommendedName>
        <fullName evidence="7">Zn(2)-C6 fungal-type domain-containing protein</fullName>
    </recommendedName>
</protein>
<evidence type="ECO:0000313" key="6">
    <source>
        <dbReference type="Proteomes" id="UP001144157"/>
    </source>
</evidence>
<dbReference type="EMBL" id="BRPE01000018">
    <property type="protein sequence ID" value="GLA89695.1"/>
    <property type="molecule type" value="Genomic_DNA"/>
</dbReference>
<dbReference type="Proteomes" id="UP001144157">
    <property type="component" value="Unassembled WGS sequence"/>
</dbReference>
<organism evidence="5 6">
    <name type="scientific">Aspergillus tubingensis</name>
    <dbReference type="NCBI Taxonomy" id="5068"/>
    <lineage>
        <taxon>Eukaryota</taxon>
        <taxon>Fungi</taxon>
        <taxon>Dikarya</taxon>
        <taxon>Ascomycota</taxon>
        <taxon>Pezizomycotina</taxon>
        <taxon>Eurotiomycetes</taxon>
        <taxon>Eurotiomycetidae</taxon>
        <taxon>Eurotiales</taxon>
        <taxon>Aspergillaceae</taxon>
        <taxon>Aspergillus</taxon>
        <taxon>Aspergillus subgen. Circumdati</taxon>
    </lineage>
</organism>
<evidence type="ECO:0000256" key="1">
    <source>
        <dbReference type="ARBA" id="ARBA00023015"/>
    </source>
</evidence>
<proteinExistence type="predicted"/>
<sequence length="185" mass="20284">MTDRLQPRVAKSCDNCKARKTRCILDDRSLGSRLILRGRPFKQRSLHPLPATVPPSNHNASSAASVSTDASASYVDQILVDKNADGRNREACSMFKHPLTSGSVLSTGMAFFSESHIHSLTNMLGHGRLRDVLDAMGEAMYQHAHGISIDFSTPASPIKISHEEAAHYIKGQMLIFVAVGQRSNW</sequence>
<dbReference type="GO" id="GO:0008270">
    <property type="term" value="F:zinc ion binding"/>
    <property type="evidence" value="ECO:0007669"/>
    <property type="project" value="InterPro"/>
</dbReference>
<feature type="region of interest" description="Disordered" evidence="4">
    <location>
        <begin position="45"/>
        <end position="65"/>
    </location>
</feature>
<keyword evidence="3" id="KW-0539">Nucleus</keyword>
<name>A0A9W6AWL4_ASPTU</name>
<comment type="caution">
    <text evidence="5">The sequence shown here is derived from an EMBL/GenBank/DDBJ whole genome shotgun (WGS) entry which is preliminary data.</text>
</comment>
<dbReference type="CDD" id="cd00067">
    <property type="entry name" value="GAL4"/>
    <property type="match status" value="1"/>
</dbReference>
<evidence type="ECO:0000256" key="3">
    <source>
        <dbReference type="ARBA" id="ARBA00023242"/>
    </source>
</evidence>
<keyword evidence="2" id="KW-0804">Transcription</keyword>
<evidence type="ECO:0000256" key="4">
    <source>
        <dbReference type="SAM" id="MobiDB-lite"/>
    </source>
</evidence>
<accession>A0A9W6AWL4</accession>
<evidence type="ECO:0000256" key="2">
    <source>
        <dbReference type="ARBA" id="ARBA00023163"/>
    </source>
</evidence>
<feature type="compositionally biased region" description="Low complexity" evidence="4">
    <location>
        <begin position="54"/>
        <end position="65"/>
    </location>
</feature>
<dbReference type="GO" id="GO:0000981">
    <property type="term" value="F:DNA-binding transcription factor activity, RNA polymerase II-specific"/>
    <property type="evidence" value="ECO:0007669"/>
    <property type="project" value="InterPro"/>
</dbReference>
<evidence type="ECO:0000313" key="5">
    <source>
        <dbReference type="EMBL" id="GLA89695.1"/>
    </source>
</evidence>
<dbReference type="AlphaFoldDB" id="A0A9W6AWL4"/>
<gene>
    <name evidence="5" type="ORF">AtubIFM56815_004183</name>
</gene>
<dbReference type="InterPro" id="IPR001138">
    <property type="entry name" value="Zn2Cys6_DnaBD"/>
</dbReference>